<organism evidence="2 3">
    <name type="scientific">Marssonina brunnea f. sp. multigermtubi (strain MB_m1)</name>
    <name type="common">Marssonina leaf spot fungus</name>
    <dbReference type="NCBI Taxonomy" id="1072389"/>
    <lineage>
        <taxon>Eukaryota</taxon>
        <taxon>Fungi</taxon>
        <taxon>Dikarya</taxon>
        <taxon>Ascomycota</taxon>
        <taxon>Pezizomycotina</taxon>
        <taxon>Leotiomycetes</taxon>
        <taxon>Helotiales</taxon>
        <taxon>Drepanopezizaceae</taxon>
        <taxon>Drepanopeziza</taxon>
    </lineage>
</organism>
<evidence type="ECO:0000256" key="1">
    <source>
        <dbReference type="SAM" id="MobiDB-lite"/>
    </source>
</evidence>
<dbReference type="InParanoid" id="K1WVF3"/>
<dbReference type="GeneID" id="18760856"/>
<dbReference type="KEGG" id="mbe:MBM_04921"/>
<proteinExistence type="predicted"/>
<evidence type="ECO:0000313" key="3">
    <source>
        <dbReference type="Proteomes" id="UP000006753"/>
    </source>
</evidence>
<protein>
    <submittedName>
        <fullName evidence="2">Uncharacterized protein</fullName>
    </submittedName>
</protein>
<accession>K1WVF3</accession>
<dbReference type="RefSeq" id="XP_007292810.1">
    <property type="nucleotide sequence ID" value="XM_007292748.1"/>
</dbReference>
<keyword evidence="3" id="KW-1185">Reference proteome</keyword>
<reference evidence="2 3" key="1">
    <citation type="journal article" date="2012" name="BMC Genomics">
        <title>Sequencing the genome of Marssonina brunnea reveals fungus-poplar co-evolution.</title>
        <authorList>
            <person name="Zhu S."/>
            <person name="Cao Y.-Z."/>
            <person name="Jiang C."/>
            <person name="Tan B.-Y."/>
            <person name="Wang Z."/>
            <person name="Feng S."/>
            <person name="Zhang L."/>
            <person name="Su X.-H."/>
            <person name="Brejova B."/>
            <person name="Vinar T."/>
            <person name="Xu M."/>
            <person name="Wang M.-X."/>
            <person name="Zhang S.-G."/>
            <person name="Huang M.-R."/>
            <person name="Wu R."/>
            <person name="Zhou Y."/>
        </authorList>
    </citation>
    <scope>NUCLEOTIDE SEQUENCE [LARGE SCALE GENOMIC DNA]</scope>
    <source>
        <strain evidence="2 3">MB_m1</strain>
    </source>
</reference>
<dbReference type="OrthoDB" id="10294650at2759"/>
<evidence type="ECO:0000313" key="2">
    <source>
        <dbReference type="EMBL" id="EKD16452.1"/>
    </source>
</evidence>
<name>K1WVF3_MARBU</name>
<dbReference type="AlphaFoldDB" id="K1WVF3"/>
<dbReference type="HOGENOM" id="CLU_2134044_0_0_1"/>
<dbReference type="Proteomes" id="UP000006753">
    <property type="component" value="Unassembled WGS sequence"/>
</dbReference>
<dbReference type="EMBL" id="JH921438">
    <property type="protein sequence ID" value="EKD16452.1"/>
    <property type="molecule type" value="Genomic_DNA"/>
</dbReference>
<feature type="region of interest" description="Disordered" evidence="1">
    <location>
        <begin position="20"/>
        <end position="42"/>
    </location>
</feature>
<gene>
    <name evidence="2" type="ORF">MBM_04921</name>
</gene>
<sequence length="113" mass="13314">MGFTKFLQFLCCPFAPSPVFEEEDKESRPSSPNDWAPIPEYPPFLRSKEAETRAAEAWHRKLASVDCLRDPLLQEATLRTHYKEFFAKPTRRRRVESNFWAYAQRQAKIDGYN</sequence>